<gene>
    <name evidence="4" type="ORF">METZ01_LOCUS475615</name>
</gene>
<reference evidence="4" key="1">
    <citation type="submission" date="2018-05" db="EMBL/GenBank/DDBJ databases">
        <authorList>
            <person name="Lanie J.A."/>
            <person name="Ng W.-L."/>
            <person name="Kazmierczak K.M."/>
            <person name="Andrzejewski T.M."/>
            <person name="Davidsen T.M."/>
            <person name="Wayne K.J."/>
            <person name="Tettelin H."/>
            <person name="Glass J.I."/>
            <person name="Rusch D."/>
            <person name="Podicherti R."/>
            <person name="Tsui H.-C.T."/>
            <person name="Winkler M.E."/>
        </authorList>
    </citation>
    <scope>NUCLEOTIDE SEQUENCE</scope>
</reference>
<dbReference type="EMBL" id="UINC01202789">
    <property type="protein sequence ID" value="SVE22761.1"/>
    <property type="molecule type" value="Genomic_DNA"/>
</dbReference>
<evidence type="ECO:0000256" key="3">
    <source>
        <dbReference type="ARBA" id="ARBA00023014"/>
    </source>
</evidence>
<name>A0A383BSB8_9ZZZZ</name>
<dbReference type="GO" id="GO:0046872">
    <property type="term" value="F:metal ion binding"/>
    <property type="evidence" value="ECO:0007669"/>
    <property type="project" value="UniProtKB-KW"/>
</dbReference>
<evidence type="ECO:0000313" key="4">
    <source>
        <dbReference type="EMBL" id="SVE22761.1"/>
    </source>
</evidence>
<dbReference type="PANTHER" id="PTHR43578:SF3">
    <property type="entry name" value="NADH-QUINONE OXIDOREDUCTASE SUBUNIT F"/>
    <property type="match status" value="1"/>
</dbReference>
<dbReference type="AlphaFoldDB" id="A0A383BSB8"/>
<dbReference type="InterPro" id="IPR036249">
    <property type="entry name" value="Thioredoxin-like_sf"/>
</dbReference>
<evidence type="ECO:0000256" key="1">
    <source>
        <dbReference type="ARBA" id="ARBA00022723"/>
    </source>
</evidence>
<sequence length="218" mass="23473">MSLFAEIEAESKSIWAEIEGGEKPFIRIGTAMCGIAAGASAVVDEVKNFVNNNNVDATVSEVGCIGICFAEPILDIKISNGTRLLYGNVNPENVSNIIDGCLLKSDFPKSKLIGSLGKTTEDNDAIPDLLQDPIFKLQHKIALRNAGEIDPCDINQYIGRGGYSGLNKALTSMKSEEVLQQVMDSGLRGRGGAFFATGLKWSFLSKSNAEEKYILCNC</sequence>
<dbReference type="SUPFAM" id="SSF142019">
    <property type="entry name" value="Nqo1 FMN-binding domain-like"/>
    <property type="match status" value="1"/>
</dbReference>
<dbReference type="InterPro" id="IPR037225">
    <property type="entry name" value="Nuo51_FMN-bd_sf"/>
</dbReference>
<feature type="non-terminal residue" evidence="4">
    <location>
        <position position="218"/>
    </location>
</feature>
<keyword evidence="3" id="KW-0411">Iron-sulfur</keyword>
<dbReference type="CDD" id="cd02980">
    <property type="entry name" value="TRX_Fd_family"/>
    <property type="match status" value="1"/>
</dbReference>
<dbReference type="SUPFAM" id="SSF52833">
    <property type="entry name" value="Thioredoxin-like"/>
    <property type="match status" value="1"/>
</dbReference>
<dbReference type="Gene3D" id="3.40.50.11540">
    <property type="entry name" value="NADH-ubiquinone oxidoreductase 51kDa subunit"/>
    <property type="match status" value="1"/>
</dbReference>
<dbReference type="GO" id="GO:0051536">
    <property type="term" value="F:iron-sulfur cluster binding"/>
    <property type="evidence" value="ECO:0007669"/>
    <property type="project" value="UniProtKB-KW"/>
</dbReference>
<protein>
    <recommendedName>
        <fullName evidence="5">NADH-ubiquinone oxidoreductase 51kDa subunit FMN-binding domain-containing protein</fullName>
    </recommendedName>
</protein>
<dbReference type="Gene3D" id="3.40.30.10">
    <property type="entry name" value="Glutaredoxin"/>
    <property type="match status" value="1"/>
</dbReference>
<accession>A0A383BSB8</accession>
<keyword evidence="1" id="KW-0479">Metal-binding</keyword>
<dbReference type="Gene3D" id="6.10.250.1450">
    <property type="match status" value="1"/>
</dbReference>
<organism evidence="4">
    <name type="scientific">marine metagenome</name>
    <dbReference type="NCBI Taxonomy" id="408172"/>
    <lineage>
        <taxon>unclassified sequences</taxon>
        <taxon>metagenomes</taxon>
        <taxon>ecological metagenomes</taxon>
    </lineage>
</organism>
<dbReference type="PANTHER" id="PTHR43578">
    <property type="entry name" value="NADH-QUINONE OXIDOREDUCTASE SUBUNIT F"/>
    <property type="match status" value="1"/>
</dbReference>
<evidence type="ECO:0008006" key="5">
    <source>
        <dbReference type="Google" id="ProtNLM"/>
    </source>
</evidence>
<evidence type="ECO:0000256" key="2">
    <source>
        <dbReference type="ARBA" id="ARBA00023004"/>
    </source>
</evidence>
<keyword evidence="2" id="KW-0408">Iron</keyword>
<proteinExistence type="predicted"/>